<feature type="domain" description="PNPLA" evidence="3">
    <location>
        <begin position="62"/>
        <end position="299"/>
    </location>
</feature>
<keyword evidence="2" id="KW-0732">Signal</keyword>
<organism evidence="4">
    <name type="scientific">Candidatus Kentrum sp. LFY</name>
    <dbReference type="NCBI Taxonomy" id="2126342"/>
    <lineage>
        <taxon>Bacteria</taxon>
        <taxon>Pseudomonadati</taxon>
        <taxon>Pseudomonadota</taxon>
        <taxon>Gammaproteobacteria</taxon>
        <taxon>Candidatus Kentrum</taxon>
    </lineage>
</organism>
<dbReference type="Pfam" id="PF01734">
    <property type="entry name" value="Patatin"/>
    <property type="match status" value="1"/>
</dbReference>
<dbReference type="SUPFAM" id="SSF52151">
    <property type="entry name" value="FabD/lysophospholipase-like"/>
    <property type="match status" value="1"/>
</dbReference>
<evidence type="ECO:0000256" key="2">
    <source>
        <dbReference type="SAM" id="SignalP"/>
    </source>
</evidence>
<sequence>MHLITNFSLICLVVFISGCASFSHFNTECKQVGDKCQPIDTKASFYMGKDKGIGKPDTLVILSLSGGGSRAAYFSAETMFKLQDIFKGEKEKLDLLKEVDVISSVSGGSLPAAYYAISKDKNDKTEQVPSNRYWKYETVMKLMSKDYRERWFWNFFWPTNIAKYWFTAFDRSDVMAQTFADNMFDVRYTGQDLTFGEINPNRPNLVLNATNGTTDQFGLPFTFTKEEFEKLDSDINEYEIARGVMASASFPAVFNYMTLGNFKCAKETKSSKCRLEKAPSPNSYVHVFDGGNSDNLGLNSVVEIIDKNKEDYDKIVVILVDSYTKSKGVSPSDYDGRKLMDYGVDLNFLDSVDSLLSNNRQQAIEKLRDELKGLDNSYRFVFYHVKFDDVMDDGLKEDLNSIRTDFKIKSKSCCAIKKAVGELIVPNNRCLRKIKTMLLYSSKELTPLDEYRDVDCIWSSSSEKESIILPESSLCKRSRPSEEACWEKWNKQLFSK</sequence>
<proteinExistence type="predicted"/>
<reference evidence="4" key="1">
    <citation type="submission" date="2019-02" db="EMBL/GenBank/DDBJ databases">
        <authorList>
            <person name="Gruber-Vodicka R. H."/>
            <person name="Seah K. B. B."/>
        </authorList>
    </citation>
    <scope>NUCLEOTIDE SEQUENCE</scope>
    <source>
        <strain evidence="4">BECK_M6</strain>
    </source>
</reference>
<dbReference type="InterPro" id="IPR002641">
    <property type="entry name" value="PNPLA_dom"/>
</dbReference>
<feature type="chain" id="PRO_5019585355" evidence="2">
    <location>
        <begin position="27"/>
        <end position="496"/>
    </location>
</feature>
<dbReference type="GO" id="GO:0006629">
    <property type="term" value="P:lipid metabolic process"/>
    <property type="evidence" value="ECO:0007669"/>
    <property type="project" value="UniProtKB-KW"/>
</dbReference>
<dbReference type="InterPro" id="IPR016035">
    <property type="entry name" value="Acyl_Trfase/lysoPLipase"/>
</dbReference>
<evidence type="ECO:0000313" key="4">
    <source>
        <dbReference type="EMBL" id="VFJ99975.1"/>
    </source>
</evidence>
<gene>
    <name evidence="4" type="ORF">BECKLFY1418A_GA0070994_11095</name>
</gene>
<protein>
    <submittedName>
        <fullName evidence="4">Predicted acylesterase/phospholipase RssA, contains patatin domain</fullName>
    </submittedName>
</protein>
<dbReference type="EMBL" id="CAADFH010000109">
    <property type="protein sequence ID" value="VFJ99975.1"/>
    <property type="molecule type" value="Genomic_DNA"/>
</dbReference>
<dbReference type="AlphaFoldDB" id="A0A450V5D1"/>
<name>A0A450V5D1_9GAMM</name>
<accession>A0A450V5D1</accession>
<evidence type="ECO:0000256" key="1">
    <source>
        <dbReference type="ARBA" id="ARBA00023098"/>
    </source>
</evidence>
<feature type="signal peptide" evidence="2">
    <location>
        <begin position="1"/>
        <end position="26"/>
    </location>
</feature>
<evidence type="ECO:0000259" key="3">
    <source>
        <dbReference type="Pfam" id="PF01734"/>
    </source>
</evidence>
<keyword evidence="1" id="KW-0443">Lipid metabolism</keyword>
<dbReference type="Gene3D" id="3.40.1090.10">
    <property type="entry name" value="Cytosolic phospholipase A2 catalytic domain"/>
    <property type="match status" value="1"/>
</dbReference>